<comment type="caution">
    <text evidence="6">The sequence shown here is derived from an EMBL/GenBank/DDBJ whole genome shotgun (WGS) entry which is preliminary data.</text>
</comment>
<protein>
    <submittedName>
        <fullName evidence="6">AcrR family transcriptional regulator</fullName>
    </submittedName>
</protein>
<dbReference type="InterPro" id="IPR001647">
    <property type="entry name" value="HTH_TetR"/>
</dbReference>
<dbReference type="SUPFAM" id="SSF46689">
    <property type="entry name" value="Homeodomain-like"/>
    <property type="match status" value="1"/>
</dbReference>
<dbReference type="PANTHER" id="PTHR30055:SF234">
    <property type="entry name" value="HTH-TYPE TRANSCRIPTIONAL REGULATOR BETI"/>
    <property type="match status" value="1"/>
</dbReference>
<dbReference type="Gene3D" id="1.10.357.10">
    <property type="entry name" value="Tetracycline Repressor, domain 2"/>
    <property type="match status" value="1"/>
</dbReference>
<dbReference type="PROSITE" id="PS50977">
    <property type="entry name" value="HTH_TETR_2"/>
    <property type="match status" value="1"/>
</dbReference>
<dbReference type="EMBL" id="JACHIW010000001">
    <property type="protein sequence ID" value="MBB5157731.1"/>
    <property type="molecule type" value="Genomic_DNA"/>
</dbReference>
<keyword evidence="7" id="KW-1185">Reference proteome</keyword>
<accession>A0A840QCX8</accession>
<evidence type="ECO:0000259" key="5">
    <source>
        <dbReference type="PROSITE" id="PS50977"/>
    </source>
</evidence>
<dbReference type="Proteomes" id="UP000584374">
    <property type="component" value="Unassembled WGS sequence"/>
</dbReference>
<reference evidence="6 7" key="1">
    <citation type="submission" date="2020-08" db="EMBL/GenBank/DDBJ databases">
        <title>Sequencing the genomes of 1000 actinobacteria strains.</title>
        <authorList>
            <person name="Klenk H.-P."/>
        </authorList>
    </citation>
    <scope>NUCLEOTIDE SEQUENCE [LARGE SCALE GENOMIC DNA]</scope>
    <source>
        <strain evidence="6 7">DSM 45584</strain>
    </source>
</reference>
<dbReference type="AlphaFoldDB" id="A0A840QCX8"/>
<feature type="DNA-binding region" description="H-T-H motif" evidence="4">
    <location>
        <begin position="38"/>
        <end position="57"/>
    </location>
</feature>
<dbReference type="PRINTS" id="PR00455">
    <property type="entry name" value="HTHTETR"/>
</dbReference>
<keyword evidence="1" id="KW-0805">Transcription regulation</keyword>
<proteinExistence type="predicted"/>
<feature type="domain" description="HTH tetR-type" evidence="5">
    <location>
        <begin position="15"/>
        <end position="75"/>
    </location>
</feature>
<evidence type="ECO:0000256" key="2">
    <source>
        <dbReference type="ARBA" id="ARBA00023125"/>
    </source>
</evidence>
<dbReference type="RefSeq" id="WP_184728600.1">
    <property type="nucleotide sequence ID" value="NZ_JACHIW010000001.1"/>
</dbReference>
<dbReference type="InterPro" id="IPR050109">
    <property type="entry name" value="HTH-type_TetR-like_transc_reg"/>
</dbReference>
<dbReference type="PANTHER" id="PTHR30055">
    <property type="entry name" value="HTH-TYPE TRANSCRIPTIONAL REGULATOR RUTR"/>
    <property type="match status" value="1"/>
</dbReference>
<sequence>MSPVNEGGKRAAKARQTRLRMLRAAGELFVERGYGATPLQDIADRAGVAVQTIYFTFRNKRTLLKEVVDTAIGGDDEPIAVMDRPWFRDALDAETAEDQLRAHIAGSRQVLERVARITEMVRIAAAGDPEIAGLWQADTHPRYPVQESVAKTLMSKPGARADVSAEHAADVLFGLLSPELYLILVRDCGWPSERWEQWAFETLCTQLCQA</sequence>
<evidence type="ECO:0000256" key="3">
    <source>
        <dbReference type="ARBA" id="ARBA00023163"/>
    </source>
</evidence>
<dbReference type="GO" id="GO:0000976">
    <property type="term" value="F:transcription cis-regulatory region binding"/>
    <property type="evidence" value="ECO:0007669"/>
    <property type="project" value="TreeGrafter"/>
</dbReference>
<gene>
    <name evidence="6" type="ORF">BJ970_005265</name>
</gene>
<evidence type="ECO:0000256" key="1">
    <source>
        <dbReference type="ARBA" id="ARBA00023015"/>
    </source>
</evidence>
<evidence type="ECO:0000313" key="6">
    <source>
        <dbReference type="EMBL" id="MBB5157731.1"/>
    </source>
</evidence>
<keyword evidence="3" id="KW-0804">Transcription</keyword>
<dbReference type="GO" id="GO:0003700">
    <property type="term" value="F:DNA-binding transcription factor activity"/>
    <property type="evidence" value="ECO:0007669"/>
    <property type="project" value="TreeGrafter"/>
</dbReference>
<evidence type="ECO:0000256" key="4">
    <source>
        <dbReference type="PROSITE-ProRule" id="PRU00335"/>
    </source>
</evidence>
<organism evidence="6 7">
    <name type="scientific">Saccharopolyspora phatthalungensis</name>
    <dbReference type="NCBI Taxonomy" id="664693"/>
    <lineage>
        <taxon>Bacteria</taxon>
        <taxon>Bacillati</taxon>
        <taxon>Actinomycetota</taxon>
        <taxon>Actinomycetes</taxon>
        <taxon>Pseudonocardiales</taxon>
        <taxon>Pseudonocardiaceae</taxon>
        <taxon>Saccharopolyspora</taxon>
    </lineage>
</organism>
<dbReference type="InterPro" id="IPR009057">
    <property type="entry name" value="Homeodomain-like_sf"/>
</dbReference>
<name>A0A840QCX8_9PSEU</name>
<keyword evidence="2 4" id="KW-0238">DNA-binding</keyword>
<dbReference type="Pfam" id="PF00440">
    <property type="entry name" value="TetR_N"/>
    <property type="match status" value="1"/>
</dbReference>
<evidence type="ECO:0000313" key="7">
    <source>
        <dbReference type="Proteomes" id="UP000584374"/>
    </source>
</evidence>